<gene>
    <name evidence="9" type="primary">pheA</name>
    <name evidence="12" type="ORF">BDD14_1500</name>
</gene>
<dbReference type="OrthoDB" id="9802281at2"/>
<dbReference type="CDD" id="cd13631">
    <property type="entry name" value="PBP2_Ct-PDT_like"/>
    <property type="match status" value="1"/>
</dbReference>
<dbReference type="InterPro" id="IPR001086">
    <property type="entry name" value="Preph_deHydtase"/>
</dbReference>
<keyword evidence="13" id="KW-1185">Reference proteome</keyword>
<accession>A0A4V2G4B8</accession>
<evidence type="ECO:0000256" key="9">
    <source>
        <dbReference type="RuleBase" id="RU361254"/>
    </source>
</evidence>
<organism evidence="12 13">
    <name type="scientific">Edaphobacter modestus</name>
    <dbReference type="NCBI Taxonomy" id="388466"/>
    <lineage>
        <taxon>Bacteria</taxon>
        <taxon>Pseudomonadati</taxon>
        <taxon>Acidobacteriota</taxon>
        <taxon>Terriglobia</taxon>
        <taxon>Terriglobales</taxon>
        <taxon>Acidobacteriaceae</taxon>
        <taxon>Edaphobacter</taxon>
    </lineage>
</organism>
<comment type="pathway">
    <text evidence="1 9">Amino-acid biosynthesis; L-phenylalanine biosynthesis; phenylpyruvate from prephenate: step 1/1.</text>
</comment>
<evidence type="ECO:0000256" key="8">
    <source>
        <dbReference type="PIRSR" id="PIRSR001500-2"/>
    </source>
</evidence>
<sequence>MKIAIQGELGSNSHMATMSMLGNEVDALSILPCNVSAEVMARVISGDVDAAVLPIENSLHGSVAEHYDLLLELDVRIESESLLRIRHNLIVAPGVTTGEVRRVLSHPVALSQCRKFLQSHPEFEVMPFYDTAGSVKHLMEQNLRDIAGIAPQLAASHYGAEILIPSIEDHTQNFTRFHLIRRTEDPWLIEPKGPENKMSLAFAIEHRPGTLVAALERLAWAGVDLTKIESRPVPGSPWEYVFYVDVRFDVPGKAEAAVAALMEHCRMVKVLGKYRAATFTDE</sequence>
<dbReference type="RefSeq" id="WP_130418193.1">
    <property type="nucleotide sequence ID" value="NZ_SHKW01000001.1"/>
</dbReference>
<dbReference type="Proteomes" id="UP000292958">
    <property type="component" value="Unassembled WGS sequence"/>
</dbReference>
<dbReference type="PROSITE" id="PS51671">
    <property type="entry name" value="ACT"/>
    <property type="match status" value="1"/>
</dbReference>
<feature type="site" description="Essential for prephenate dehydratase activity" evidence="8">
    <location>
        <position position="175"/>
    </location>
</feature>
<dbReference type="PROSITE" id="PS00858">
    <property type="entry name" value="PREPHENATE_DEHYDR_2"/>
    <property type="match status" value="1"/>
</dbReference>
<keyword evidence="6 9" id="KW-0456">Lyase</keyword>
<keyword evidence="5 9" id="KW-0584">Phenylalanine biosynthesis</keyword>
<dbReference type="Gene3D" id="3.40.190.10">
    <property type="entry name" value="Periplasmic binding protein-like II"/>
    <property type="match status" value="2"/>
</dbReference>
<evidence type="ECO:0000259" key="11">
    <source>
        <dbReference type="PROSITE" id="PS51671"/>
    </source>
</evidence>
<evidence type="ECO:0000256" key="3">
    <source>
        <dbReference type="ARBA" id="ARBA00022605"/>
    </source>
</evidence>
<feature type="domain" description="ACT" evidence="11">
    <location>
        <begin position="199"/>
        <end position="275"/>
    </location>
</feature>
<comment type="catalytic activity">
    <reaction evidence="7 9">
        <text>prephenate + H(+) = 3-phenylpyruvate + CO2 + H2O</text>
        <dbReference type="Rhea" id="RHEA:21648"/>
        <dbReference type="ChEBI" id="CHEBI:15377"/>
        <dbReference type="ChEBI" id="CHEBI:15378"/>
        <dbReference type="ChEBI" id="CHEBI:16526"/>
        <dbReference type="ChEBI" id="CHEBI:18005"/>
        <dbReference type="ChEBI" id="CHEBI:29934"/>
        <dbReference type="EC" id="4.2.1.51"/>
    </reaction>
</comment>
<dbReference type="AlphaFoldDB" id="A0A4V2G4B8"/>
<dbReference type="Gene3D" id="3.30.70.260">
    <property type="match status" value="1"/>
</dbReference>
<dbReference type="GO" id="GO:0005737">
    <property type="term" value="C:cytoplasm"/>
    <property type="evidence" value="ECO:0007669"/>
    <property type="project" value="TreeGrafter"/>
</dbReference>
<name>A0A4V2G4B8_9BACT</name>
<dbReference type="EMBL" id="SHKW01000001">
    <property type="protein sequence ID" value="RZU40076.1"/>
    <property type="molecule type" value="Genomic_DNA"/>
</dbReference>
<protein>
    <recommendedName>
        <fullName evidence="2 9">Prephenate dehydratase</fullName>
        <shortName evidence="9">PDT</shortName>
        <ecNumber evidence="2 9">4.2.1.51</ecNumber>
    </recommendedName>
</protein>
<evidence type="ECO:0000256" key="6">
    <source>
        <dbReference type="ARBA" id="ARBA00023239"/>
    </source>
</evidence>
<evidence type="ECO:0000256" key="5">
    <source>
        <dbReference type="ARBA" id="ARBA00023222"/>
    </source>
</evidence>
<evidence type="ECO:0000313" key="13">
    <source>
        <dbReference type="Proteomes" id="UP000292958"/>
    </source>
</evidence>
<comment type="caution">
    <text evidence="12">The sequence shown here is derived from an EMBL/GenBank/DDBJ whole genome shotgun (WGS) entry which is preliminary data.</text>
</comment>
<dbReference type="InterPro" id="IPR045865">
    <property type="entry name" value="ACT-like_dom_sf"/>
</dbReference>
<evidence type="ECO:0000256" key="4">
    <source>
        <dbReference type="ARBA" id="ARBA00023141"/>
    </source>
</evidence>
<keyword evidence="4 9" id="KW-0057">Aromatic amino acid biosynthesis</keyword>
<dbReference type="CDD" id="cd04905">
    <property type="entry name" value="ACT_CM-PDT"/>
    <property type="match status" value="1"/>
</dbReference>
<dbReference type="EC" id="4.2.1.51" evidence="2 9"/>
<dbReference type="InterPro" id="IPR008242">
    <property type="entry name" value="Chor_mutase/pphenate_deHydtase"/>
</dbReference>
<dbReference type="NCBIfam" id="NF008865">
    <property type="entry name" value="PRK11898.1"/>
    <property type="match status" value="1"/>
</dbReference>
<keyword evidence="3 9" id="KW-0028">Amino-acid biosynthesis</keyword>
<evidence type="ECO:0000256" key="2">
    <source>
        <dbReference type="ARBA" id="ARBA00013147"/>
    </source>
</evidence>
<proteinExistence type="predicted"/>
<dbReference type="SUPFAM" id="SSF55021">
    <property type="entry name" value="ACT-like"/>
    <property type="match status" value="1"/>
</dbReference>
<reference evidence="12 13" key="1">
    <citation type="submission" date="2019-02" db="EMBL/GenBank/DDBJ databases">
        <title>Genomic Encyclopedia of Archaeal and Bacterial Type Strains, Phase II (KMG-II): from individual species to whole genera.</title>
        <authorList>
            <person name="Goeker M."/>
        </authorList>
    </citation>
    <scope>NUCLEOTIDE SEQUENCE [LARGE SCALE GENOMIC DNA]</scope>
    <source>
        <strain evidence="12 13">DSM 18101</strain>
    </source>
</reference>
<dbReference type="Pfam" id="PF00800">
    <property type="entry name" value="PDT"/>
    <property type="match status" value="1"/>
</dbReference>
<dbReference type="InterPro" id="IPR018528">
    <property type="entry name" value="Preph_deHydtase_CS"/>
</dbReference>
<dbReference type="PANTHER" id="PTHR21022:SF19">
    <property type="entry name" value="PREPHENATE DEHYDRATASE-RELATED"/>
    <property type="match status" value="1"/>
</dbReference>
<dbReference type="SUPFAM" id="SSF53850">
    <property type="entry name" value="Periplasmic binding protein-like II"/>
    <property type="match status" value="1"/>
</dbReference>
<dbReference type="InterPro" id="IPR002912">
    <property type="entry name" value="ACT_dom"/>
</dbReference>
<evidence type="ECO:0000259" key="10">
    <source>
        <dbReference type="PROSITE" id="PS51171"/>
    </source>
</evidence>
<evidence type="ECO:0000256" key="1">
    <source>
        <dbReference type="ARBA" id="ARBA00004741"/>
    </source>
</evidence>
<dbReference type="PIRSF" id="PIRSF001500">
    <property type="entry name" value="Chor_mut_pdt_Ppr"/>
    <property type="match status" value="1"/>
</dbReference>
<evidence type="ECO:0000313" key="12">
    <source>
        <dbReference type="EMBL" id="RZU40076.1"/>
    </source>
</evidence>
<dbReference type="PANTHER" id="PTHR21022">
    <property type="entry name" value="PREPHENATE DEHYDRATASE P PROTEIN"/>
    <property type="match status" value="1"/>
</dbReference>
<evidence type="ECO:0000256" key="7">
    <source>
        <dbReference type="ARBA" id="ARBA00047848"/>
    </source>
</evidence>
<dbReference type="PROSITE" id="PS51171">
    <property type="entry name" value="PREPHENATE_DEHYDR_3"/>
    <property type="match status" value="1"/>
</dbReference>
<dbReference type="GO" id="GO:0004664">
    <property type="term" value="F:prephenate dehydratase activity"/>
    <property type="evidence" value="ECO:0007669"/>
    <property type="project" value="UniProtKB-UniRule"/>
</dbReference>
<dbReference type="GO" id="GO:0009094">
    <property type="term" value="P:L-phenylalanine biosynthetic process"/>
    <property type="evidence" value="ECO:0007669"/>
    <property type="project" value="UniProtKB-UniPathway"/>
</dbReference>
<dbReference type="UniPathway" id="UPA00121">
    <property type="reaction ID" value="UER00345"/>
</dbReference>
<feature type="domain" description="Prephenate dehydratase" evidence="10">
    <location>
        <begin position="2"/>
        <end position="182"/>
    </location>
</feature>